<name>A0AAW3EM73_9GAMM</name>
<dbReference type="EMBL" id="JQHP01000001">
    <property type="protein sequence ID" value="KFX09388.1"/>
    <property type="molecule type" value="Genomic_DNA"/>
</dbReference>
<protein>
    <submittedName>
        <fullName evidence="1">Uncharacterized protein</fullName>
    </submittedName>
</protein>
<evidence type="ECO:0000313" key="2">
    <source>
        <dbReference type="EMBL" id="KGA29590.1"/>
    </source>
</evidence>
<evidence type="ECO:0000313" key="4">
    <source>
        <dbReference type="Proteomes" id="UP000029436"/>
    </source>
</evidence>
<evidence type="ECO:0000313" key="1">
    <source>
        <dbReference type="EMBL" id="KFX09388.1"/>
    </source>
</evidence>
<dbReference type="AlphaFoldDB" id="A0AAW3EM73"/>
<dbReference type="Proteomes" id="UP000029436">
    <property type="component" value="Unassembled WGS sequence"/>
</dbReference>
<keyword evidence="4" id="KW-1185">Reference proteome</keyword>
<dbReference type="Proteomes" id="UP000029257">
    <property type="component" value="Unassembled WGS sequence"/>
</dbReference>
<gene>
    <name evidence="1" type="ORF">JV38_00210</name>
    <name evidence="2" type="ORF">KU73_03940</name>
</gene>
<dbReference type="EMBL" id="JQOH01000002">
    <property type="protein sequence ID" value="KGA29590.1"/>
    <property type="molecule type" value="Genomic_DNA"/>
</dbReference>
<evidence type="ECO:0000313" key="3">
    <source>
        <dbReference type="Proteomes" id="UP000029257"/>
    </source>
</evidence>
<proteinExistence type="predicted"/>
<comment type="caution">
    <text evidence="1">The sequence shown here is derived from an EMBL/GenBank/DDBJ whole genome shotgun (WGS) entry which is preliminary data.</text>
</comment>
<sequence>MADSDCVFFDFDFWVDGAYLGCRPAADGLVEVGVGSENGLELSIFCSESMFQSFPLELQQGQMARFPIFLWPASGEKCAWLRSINVQILQE</sequence>
<accession>A0AAW3EM73</accession>
<organism evidence="1 3">
    <name type="scientific">Pectobacterium wasabiae</name>
    <dbReference type="NCBI Taxonomy" id="55208"/>
    <lineage>
        <taxon>Bacteria</taxon>
        <taxon>Pseudomonadati</taxon>
        <taxon>Pseudomonadota</taxon>
        <taxon>Gammaproteobacteria</taxon>
        <taxon>Enterobacterales</taxon>
        <taxon>Pectobacteriaceae</taxon>
        <taxon>Pectobacterium</taxon>
    </lineage>
</organism>
<reference evidence="3 4" key="1">
    <citation type="submission" date="2014-08" db="EMBL/GenBank/DDBJ databases">
        <title>Genome sequences of NCPPB Pectobacterium isolates.</title>
        <authorList>
            <person name="Glover R.H."/>
            <person name="Sapp M."/>
            <person name="Elphinstone J."/>
        </authorList>
    </citation>
    <scope>NUCLEOTIDE SEQUENCE [LARGE SCALE GENOMIC DNA]</scope>
    <source>
        <strain evidence="1 3">NCPPB 3701</strain>
        <strain evidence="2 4">NCPPB3702</strain>
    </source>
</reference>
<dbReference type="RefSeq" id="WP_005968538.1">
    <property type="nucleotide sequence ID" value="NZ_JQHP01000001.1"/>
</dbReference>